<keyword evidence="2" id="KW-1185">Reference proteome</keyword>
<reference evidence="1" key="1">
    <citation type="journal article" date="2018" name="Genome Biol. Evol.">
        <title>Genomics and development of Lentinus tigrinus, a white-rot wood-decaying mushroom with dimorphic fruiting bodies.</title>
        <authorList>
            <person name="Wu B."/>
            <person name="Xu Z."/>
            <person name="Knudson A."/>
            <person name="Carlson A."/>
            <person name="Chen N."/>
            <person name="Kovaka S."/>
            <person name="LaButti K."/>
            <person name="Lipzen A."/>
            <person name="Pennachio C."/>
            <person name="Riley R."/>
            <person name="Schakwitz W."/>
            <person name="Umezawa K."/>
            <person name="Ohm R.A."/>
            <person name="Grigoriev I.V."/>
            <person name="Nagy L.G."/>
            <person name="Gibbons J."/>
            <person name="Hibbett D."/>
        </authorList>
    </citation>
    <scope>NUCLEOTIDE SEQUENCE [LARGE SCALE GENOMIC DNA]</scope>
    <source>
        <strain evidence="1">ALCF2SS1-6</strain>
    </source>
</reference>
<gene>
    <name evidence="1" type="ORF">L227DRAFT_370008</name>
</gene>
<protein>
    <submittedName>
        <fullName evidence="1">Uncharacterized protein</fullName>
    </submittedName>
</protein>
<dbReference type="EMBL" id="ML122310">
    <property type="protein sequence ID" value="RPD54096.1"/>
    <property type="molecule type" value="Genomic_DNA"/>
</dbReference>
<dbReference type="AlphaFoldDB" id="A0A5C2RV51"/>
<organism evidence="1 2">
    <name type="scientific">Lentinus tigrinus ALCF2SS1-6</name>
    <dbReference type="NCBI Taxonomy" id="1328759"/>
    <lineage>
        <taxon>Eukaryota</taxon>
        <taxon>Fungi</taxon>
        <taxon>Dikarya</taxon>
        <taxon>Basidiomycota</taxon>
        <taxon>Agaricomycotina</taxon>
        <taxon>Agaricomycetes</taxon>
        <taxon>Polyporales</taxon>
        <taxon>Polyporaceae</taxon>
        <taxon>Lentinus</taxon>
    </lineage>
</organism>
<sequence>MNANPSCAACTQRNPTVYCMHRAHGDVPKDAHKDAHKEEPATCARHAPRVFVSSCLRVFVSSCPPRGVRVRYGIGPKRETSERRSEALRVRRALDALPSFRAASGERMRHLRPPHREISDSELGDRDRIRRRVSARGTLALALSLSPRYLSLCVMPHAGCR</sequence>
<name>A0A5C2RV51_9APHY</name>
<proteinExistence type="predicted"/>
<evidence type="ECO:0000313" key="1">
    <source>
        <dbReference type="EMBL" id="RPD54096.1"/>
    </source>
</evidence>
<accession>A0A5C2RV51</accession>
<evidence type="ECO:0000313" key="2">
    <source>
        <dbReference type="Proteomes" id="UP000313359"/>
    </source>
</evidence>
<dbReference type="Proteomes" id="UP000313359">
    <property type="component" value="Unassembled WGS sequence"/>
</dbReference>